<proteinExistence type="predicted"/>
<reference evidence="2 3" key="1">
    <citation type="submission" date="2018-03" db="EMBL/GenBank/DDBJ databases">
        <title>Adhaeribacter sp. HMF7605 Genome sequencing and assembly.</title>
        <authorList>
            <person name="Kang H."/>
            <person name="Kang J."/>
            <person name="Cha I."/>
            <person name="Kim H."/>
            <person name="Joh K."/>
        </authorList>
    </citation>
    <scope>NUCLEOTIDE SEQUENCE [LARGE SCALE GENOMIC DNA]</scope>
    <source>
        <strain evidence="2 3">HMF7605</strain>
    </source>
</reference>
<evidence type="ECO:0000313" key="3">
    <source>
        <dbReference type="Proteomes" id="UP000240357"/>
    </source>
</evidence>
<name>A0A2T2YFV3_9BACT</name>
<dbReference type="SUPFAM" id="SSF54593">
    <property type="entry name" value="Glyoxalase/Bleomycin resistance protein/Dihydroxybiphenyl dioxygenase"/>
    <property type="match status" value="1"/>
</dbReference>
<evidence type="ECO:0000259" key="1">
    <source>
        <dbReference type="PROSITE" id="PS51819"/>
    </source>
</evidence>
<dbReference type="InterPro" id="IPR029068">
    <property type="entry name" value="Glyas_Bleomycin-R_OHBP_Dase"/>
</dbReference>
<dbReference type="Proteomes" id="UP000240357">
    <property type="component" value="Unassembled WGS sequence"/>
</dbReference>
<dbReference type="Gene3D" id="3.10.180.10">
    <property type="entry name" value="2,3-Dihydroxybiphenyl 1,2-Dioxygenase, domain 1"/>
    <property type="match status" value="1"/>
</dbReference>
<organism evidence="2 3">
    <name type="scientific">Adhaeribacter arboris</name>
    <dbReference type="NCBI Taxonomy" id="2072846"/>
    <lineage>
        <taxon>Bacteria</taxon>
        <taxon>Pseudomonadati</taxon>
        <taxon>Bacteroidota</taxon>
        <taxon>Cytophagia</taxon>
        <taxon>Cytophagales</taxon>
        <taxon>Hymenobacteraceae</taxon>
        <taxon>Adhaeribacter</taxon>
    </lineage>
</organism>
<keyword evidence="3" id="KW-1185">Reference proteome</keyword>
<dbReference type="CDD" id="cd07246">
    <property type="entry name" value="VOC_like"/>
    <property type="match status" value="1"/>
</dbReference>
<dbReference type="AlphaFoldDB" id="A0A2T2YFV3"/>
<dbReference type="RefSeq" id="WP_106929994.1">
    <property type="nucleotide sequence ID" value="NZ_PYFT01000001.1"/>
</dbReference>
<comment type="caution">
    <text evidence="2">The sequence shown here is derived from an EMBL/GenBank/DDBJ whole genome shotgun (WGS) entry which is preliminary data.</text>
</comment>
<dbReference type="PANTHER" id="PTHR34109">
    <property type="entry name" value="BNAUNNG04460D PROTEIN-RELATED"/>
    <property type="match status" value="1"/>
</dbReference>
<dbReference type="OrthoDB" id="9795306at2"/>
<dbReference type="PROSITE" id="PS51819">
    <property type="entry name" value="VOC"/>
    <property type="match status" value="1"/>
</dbReference>
<dbReference type="PANTHER" id="PTHR34109:SF1">
    <property type="entry name" value="VOC DOMAIN-CONTAINING PROTEIN"/>
    <property type="match status" value="1"/>
</dbReference>
<evidence type="ECO:0000313" key="2">
    <source>
        <dbReference type="EMBL" id="PSR54373.1"/>
    </source>
</evidence>
<gene>
    <name evidence="2" type="ORF">AHMF7605_13055</name>
</gene>
<feature type="domain" description="VOC" evidence="1">
    <location>
        <begin position="16"/>
        <end position="138"/>
    </location>
</feature>
<accession>A0A2T2YFV3</accession>
<dbReference type="InterPro" id="IPR037523">
    <property type="entry name" value="VOC_core"/>
</dbReference>
<sequence length="139" mass="14826">MNSVETSNSDNTASVSVSIAPWLSVRNSGSAVDFYKSAFDAVETYRLEVPDGGTVVKLSVKGAEFWISDGAPDEGSNNPESVGGNSVRLILTVPNPDALFTQALNAGAIQIYPVGEEHGWRLGRLVDPFGLHWEIGHPV</sequence>
<protein>
    <submittedName>
        <fullName evidence="2">Glyoxalase</fullName>
    </submittedName>
</protein>
<dbReference type="EMBL" id="PYFT01000001">
    <property type="protein sequence ID" value="PSR54373.1"/>
    <property type="molecule type" value="Genomic_DNA"/>
</dbReference>